<gene>
    <name evidence="1" type="ORF">GPM918_LOCUS4941</name>
    <name evidence="2" type="ORF">SRO942_LOCUS4942</name>
</gene>
<reference evidence="1" key="1">
    <citation type="submission" date="2021-02" db="EMBL/GenBank/DDBJ databases">
        <authorList>
            <person name="Nowell W R."/>
        </authorList>
    </citation>
    <scope>NUCLEOTIDE SEQUENCE</scope>
</reference>
<proteinExistence type="predicted"/>
<dbReference type="InterPro" id="IPR017850">
    <property type="entry name" value="Alkaline_phosphatase_core_sf"/>
</dbReference>
<dbReference type="OrthoDB" id="103349at2759"/>
<dbReference type="AlphaFoldDB" id="A0A813UGD1"/>
<keyword evidence="3" id="KW-1185">Reference proteome</keyword>
<comment type="caution">
    <text evidence="1">The sequence shown here is derived from an EMBL/GenBank/DDBJ whole genome shotgun (WGS) entry which is preliminary data.</text>
</comment>
<evidence type="ECO:0000313" key="2">
    <source>
        <dbReference type="EMBL" id="CAF3615761.1"/>
    </source>
</evidence>
<sequence length="135" mass="15903">MENETQIPLPLNRGASRQRCMSQPQTCNYSHDLFTNRAFELIKNRVESYPEQPFFLYLAWTLPHAGGWRGIIEDGEPVPNNQPFDNTTWPTVEQEQEKFELHFIVKYVDVAEIQHVQQYYFNISLIIVIIMVELT</sequence>
<dbReference type="Proteomes" id="UP000663829">
    <property type="component" value="Unassembled WGS sequence"/>
</dbReference>
<dbReference type="EMBL" id="CAJOBC010000694">
    <property type="protein sequence ID" value="CAF3615761.1"/>
    <property type="molecule type" value="Genomic_DNA"/>
</dbReference>
<organism evidence="1 3">
    <name type="scientific">Didymodactylos carnosus</name>
    <dbReference type="NCBI Taxonomy" id="1234261"/>
    <lineage>
        <taxon>Eukaryota</taxon>
        <taxon>Metazoa</taxon>
        <taxon>Spiralia</taxon>
        <taxon>Gnathifera</taxon>
        <taxon>Rotifera</taxon>
        <taxon>Eurotatoria</taxon>
        <taxon>Bdelloidea</taxon>
        <taxon>Philodinida</taxon>
        <taxon>Philodinidae</taxon>
        <taxon>Didymodactylos</taxon>
    </lineage>
</organism>
<protein>
    <submittedName>
        <fullName evidence="1">Uncharacterized protein</fullName>
    </submittedName>
</protein>
<name>A0A813UGD1_9BILA</name>
<evidence type="ECO:0000313" key="3">
    <source>
        <dbReference type="Proteomes" id="UP000663829"/>
    </source>
</evidence>
<dbReference type="Proteomes" id="UP000681722">
    <property type="component" value="Unassembled WGS sequence"/>
</dbReference>
<accession>A0A813UGD1</accession>
<dbReference type="Gene3D" id="3.40.720.10">
    <property type="entry name" value="Alkaline Phosphatase, subunit A"/>
    <property type="match status" value="1"/>
</dbReference>
<dbReference type="EMBL" id="CAJNOQ010000694">
    <property type="protein sequence ID" value="CAF0828771.1"/>
    <property type="molecule type" value="Genomic_DNA"/>
</dbReference>
<dbReference type="SUPFAM" id="SSF53649">
    <property type="entry name" value="Alkaline phosphatase-like"/>
    <property type="match status" value="1"/>
</dbReference>
<evidence type="ECO:0000313" key="1">
    <source>
        <dbReference type="EMBL" id="CAF0828771.1"/>
    </source>
</evidence>